<proteinExistence type="predicted"/>
<protein>
    <submittedName>
        <fullName evidence="2">Uncharacterized protein</fullName>
    </submittedName>
</protein>
<keyword evidence="3" id="KW-1185">Reference proteome</keyword>
<name>A0A064CDR5_9MYCO</name>
<sequence>MITTTLAAGDLFTAIPNLFNDALMPGALCLIAAGIVGAIVGLHKGFGTAAGKLIGGITLAAIALGSVGLTVSIDHTLNKHGGNVLTGQYGQ</sequence>
<dbReference type="OrthoDB" id="4638660at2"/>
<feature type="transmembrane region" description="Helical" evidence="1">
    <location>
        <begin position="53"/>
        <end position="73"/>
    </location>
</feature>
<evidence type="ECO:0000256" key="1">
    <source>
        <dbReference type="SAM" id="Phobius"/>
    </source>
</evidence>
<accession>A0A064CDR5</accession>
<dbReference type="RefSeq" id="WP_036349336.1">
    <property type="nucleotide sequence ID" value="NZ_JALN02000003.1"/>
</dbReference>
<dbReference type="AlphaFoldDB" id="A0A064CDR5"/>
<keyword evidence="1" id="KW-0472">Membrane</keyword>
<comment type="caution">
    <text evidence="2">The sequence shown here is derived from an EMBL/GenBank/DDBJ whole genome shotgun (WGS) entry which is preliminary data.</text>
</comment>
<dbReference type="eggNOG" id="ENOG50327AJ">
    <property type="taxonomic scope" value="Bacteria"/>
</dbReference>
<dbReference type="Proteomes" id="UP000022835">
    <property type="component" value="Unassembled WGS sequence"/>
</dbReference>
<keyword evidence="1" id="KW-1133">Transmembrane helix</keyword>
<reference evidence="2" key="1">
    <citation type="submission" date="2014-05" db="EMBL/GenBank/DDBJ databases">
        <title>Genome sequence of Mycobacterium aromaticivorans strain JS19b1T (= DSM 45407T).</title>
        <authorList>
            <person name="Kwak Y."/>
            <person name="Park G.-S."/>
            <person name="Li Q.X."/>
            <person name="Lee S.-E."/>
            <person name="Shin J.-H."/>
        </authorList>
    </citation>
    <scope>NUCLEOTIDE SEQUENCE [LARGE SCALE GENOMIC DNA]</scope>
    <source>
        <strain evidence="2">JS19b1</strain>
    </source>
</reference>
<feature type="transmembrane region" description="Helical" evidence="1">
    <location>
        <begin position="22"/>
        <end position="41"/>
    </location>
</feature>
<evidence type="ECO:0000313" key="3">
    <source>
        <dbReference type="Proteomes" id="UP000022835"/>
    </source>
</evidence>
<organism evidence="2 3">
    <name type="scientific">Mycolicibacterium aromaticivorans JS19b1 = JCM 16368</name>
    <dbReference type="NCBI Taxonomy" id="1440774"/>
    <lineage>
        <taxon>Bacteria</taxon>
        <taxon>Bacillati</taxon>
        <taxon>Actinomycetota</taxon>
        <taxon>Actinomycetes</taxon>
        <taxon>Mycobacteriales</taxon>
        <taxon>Mycobacteriaceae</taxon>
        <taxon>Mycolicibacterium</taxon>
    </lineage>
</organism>
<gene>
    <name evidence="2" type="ORF">Y900_030120</name>
</gene>
<dbReference type="STRING" id="1440774.Y900_030120"/>
<evidence type="ECO:0000313" key="2">
    <source>
        <dbReference type="EMBL" id="KDE96892.1"/>
    </source>
</evidence>
<keyword evidence="1" id="KW-0812">Transmembrane</keyword>
<dbReference type="EMBL" id="JALN02000003">
    <property type="protein sequence ID" value="KDE96892.1"/>
    <property type="molecule type" value="Genomic_DNA"/>
</dbReference>